<protein>
    <recommendedName>
        <fullName evidence="6">Integral membrane bound transporter domain-containing protein</fullName>
    </recommendedName>
</protein>
<feature type="transmembrane region" description="Helical" evidence="5">
    <location>
        <begin position="87"/>
        <end position="109"/>
    </location>
</feature>
<dbReference type="Proteomes" id="UP000037247">
    <property type="component" value="Unassembled WGS sequence"/>
</dbReference>
<evidence type="ECO:0000313" key="7">
    <source>
        <dbReference type="EMBL" id="KNA89746.1"/>
    </source>
</evidence>
<evidence type="ECO:0000256" key="3">
    <source>
        <dbReference type="ARBA" id="ARBA00022989"/>
    </source>
</evidence>
<proteinExistence type="predicted"/>
<keyword evidence="4 5" id="KW-0472">Membrane</keyword>
<dbReference type="InterPro" id="IPR049453">
    <property type="entry name" value="Memb_transporter_dom"/>
</dbReference>
<feature type="transmembrane region" description="Helical" evidence="5">
    <location>
        <begin position="293"/>
        <end position="312"/>
    </location>
</feature>
<organism evidence="7 8">
    <name type="scientific">Gordonia jacobaea</name>
    <dbReference type="NCBI Taxonomy" id="122202"/>
    <lineage>
        <taxon>Bacteria</taxon>
        <taxon>Bacillati</taxon>
        <taxon>Actinomycetota</taxon>
        <taxon>Actinomycetes</taxon>
        <taxon>Mycobacteriales</taxon>
        <taxon>Gordoniaceae</taxon>
        <taxon>Gordonia</taxon>
    </lineage>
</organism>
<dbReference type="Pfam" id="PF13515">
    <property type="entry name" value="FUSC_2"/>
    <property type="match status" value="1"/>
</dbReference>
<feature type="transmembrane region" description="Helical" evidence="5">
    <location>
        <begin position="146"/>
        <end position="164"/>
    </location>
</feature>
<reference evidence="7 8" key="1">
    <citation type="submission" date="2015-05" db="EMBL/GenBank/DDBJ databases">
        <title>Draft genome sequence of the bacterium Gordonia jacobaea a new member of the Gordonia genus.</title>
        <authorList>
            <person name="Jimenez-Galisteo G."/>
            <person name="Dominguez A."/>
            <person name="Munoz E."/>
            <person name="Vinas M."/>
        </authorList>
    </citation>
    <scope>NUCLEOTIDE SEQUENCE [LARGE SCALE GENOMIC DNA]</scope>
    <source>
        <strain evidence="8">mv1</strain>
    </source>
</reference>
<feature type="transmembrane region" description="Helical" evidence="5">
    <location>
        <begin position="39"/>
        <end position="59"/>
    </location>
</feature>
<evidence type="ECO:0000313" key="8">
    <source>
        <dbReference type="Proteomes" id="UP000037247"/>
    </source>
</evidence>
<feature type="transmembrane region" description="Helical" evidence="5">
    <location>
        <begin position="412"/>
        <end position="431"/>
    </location>
</feature>
<feature type="transmembrane region" description="Helical" evidence="5">
    <location>
        <begin position="362"/>
        <end position="392"/>
    </location>
</feature>
<evidence type="ECO:0000259" key="6">
    <source>
        <dbReference type="Pfam" id="PF13515"/>
    </source>
</evidence>
<feature type="domain" description="Integral membrane bound transporter" evidence="6">
    <location>
        <begin position="302"/>
        <end position="425"/>
    </location>
</feature>
<comment type="subcellular location">
    <subcellularLocation>
        <location evidence="1">Membrane</location>
        <topology evidence="1">Multi-pass membrane protein</topology>
    </subcellularLocation>
</comment>
<evidence type="ECO:0000256" key="4">
    <source>
        <dbReference type="ARBA" id="ARBA00023136"/>
    </source>
</evidence>
<dbReference type="RefSeq" id="WP_049700529.1">
    <property type="nucleotide sequence ID" value="NZ_LDTZ01000022.1"/>
</dbReference>
<comment type="caution">
    <text evidence="7">The sequence shown here is derived from an EMBL/GenBank/DDBJ whole genome shotgun (WGS) entry which is preliminary data.</text>
</comment>
<dbReference type="EMBL" id="LDTZ01000022">
    <property type="protein sequence ID" value="KNA89746.1"/>
    <property type="molecule type" value="Genomic_DNA"/>
</dbReference>
<name>A0ABR5I7V6_9ACTN</name>
<accession>A0ABR5I7V6</accession>
<gene>
    <name evidence="7" type="ORF">ABW18_18825</name>
</gene>
<evidence type="ECO:0000256" key="1">
    <source>
        <dbReference type="ARBA" id="ARBA00004141"/>
    </source>
</evidence>
<keyword evidence="2 5" id="KW-0812">Transmembrane</keyword>
<keyword evidence="3 5" id="KW-1133">Transmembrane helix</keyword>
<feature type="transmembrane region" description="Helical" evidence="5">
    <location>
        <begin position="115"/>
        <end position="134"/>
    </location>
</feature>
<feature type="transmembrane region" description="Helical" evidence="5">
    <location>
        <begin position="170"/>
        <end position="190"/>
    </location>
</feature>
<evidence type="ECO:0000256" key="2">
    <source>
        <dbReference type="ARBA" id="ARBA00022692"/>
    </source>
</evidence>
<evidence type="ECO:0000256" key="5">
    <source>
        <dbReference type="SAM" id="Phobius"/>
    </source>
</evidence>
<keyword evidence="8" id="KW-1185">Reference proteome</keyword>
<sequence>MPGSDSPTPAEPFRPQPPPRLHVRRALFAIPDVRGRWPAAIRAGLAFAVPACVLLAVGFERDSLLAALGAFAVLYGEKRPYRVRWRAIVLAAAVLIAAATLFGLLGHFAGPHPNTAIALTVVVALVAWASATVFTVNAMRLGPPGPFFFVLTACISSVVTGHGVDVSALVIATCAGGLSSLIVGMAPALWRPEGPQTAATLAAIETIDAYLADNQSTDPAHRHGVAMSTLNAWTVLHDAAATDTPLAQRLWTSLHQFHVAPPGPLSPPLRRPSVRHRLSTALRRYSHARVTTARVALTALVAGVASLAIGLSRPDWAILGTVLVLQLGPDRIRGVIRATHRLAGTIVGLVIFVGLHHLGLTTLWLIVVIAVLNVLIELTIVGNYGVAVSFITPLAMLMGNPESDITIPVRDRFLETLLGVGLAVAALLWLLPHAHRRTWARADTDVLDNVDHLLDDAALSPIGSPRMLAARRDLQWSLLEAEMSATDSASDEPDWATPRWPRHIALCRVGYEALDWCYRTDPSTPIAPGIRSTLRMHRTLVHTPEDP</sequence>